<dbReference type="PANTHER" id="PTHR12418">
    <property type="entry name" value="ACYL-COENZYME A THIOESTERASE THEM4"/>
    <property type="match status" value="1"/>
</dbReference>
<dbReference type="PANTHER" id="PTHR12418:SF19">
    <property type="entry name" value="ACYL-COENZYME A THIOESTERASE THEM4"/>
    <property type="match status" value="1"/>
</dbReference>
<evidence type="ECO:0000256" key="4">
    <source>
        <dbReference type="ARBA" id="ARBA00023098"/>
    </source>
</evidence>
<evidence type="ECO:0000256" key="2">
    <source>
        <dbReference type="ARBA" id="ARBA00022801"/>
    </source>
</evidence>
<keyword evidence="4" id="KW-0443">Lipid metabolism</keyword>
<reference evidence="6" key="1">
    <citation type="submission" date="2020-05" db="EMBL/GenBank/DDBJ databases">
        <authorList>
            <person name="Chiriac C."/>
            <person name="Salcher M."/>
            <person name="Ghai R."/>
            <person name="Kavagutti S V."/>
        </authorList>
    </citation>
    <scope>NUCLEOTIDE SEQUENCE</scope>
</reference>
<dbReference type="EMBL" id="CAEZYR010000004">
    <property type="protein sequence ID" value="CAB4726743.1"/>
    <property type="molecule type" value="Genomic_DNA"/>
</dbReference>
<name>A0A6J7EXR5_9ZZZZ</name>
<evidence type="ECO:0000256" key="1">
    <source>
        <dbReference type="ARBA" id="ARBA00022490"/>
    </source>
</evidence>
<accession>A0A6J7EXR5</accession>
<dbReference type="GO" id="GO:0016787">
    <property type="term" value="F:hydrolase activity"/>
    <property type="evidence" value="ECO:0007669"/>
    <property type="project" value="UniProtKB-KW"/>
</dbReference>
<keyword evidence="2" id="KW-0378">Hydrolase</keyword>
<proteinExistence type="predicted"/>
<dbReference type="AlphaFoldDB" id="A0A6J7EXR5"/>
<dbReference type="EMBL" id="CAFBOS010000061">
    <property type="protein sequence ID" value="CAB4993991.1"/>
    <property type="molecule type" value="Genomic_DNA"/>
</dbReference>
<dbReference type="EMBL" id="CAFBMH010000001">
    <property type="protein sequence ID" value="CAB4888287.1"/>
    <property type="molecule type" value="Genomic_DNA"/>
</dbReference>
<evidence type="ECO:0000313" key="7">
    <source>
        <dbReference type="EMBL" id="CAB4993991.1"/>
    </source>
</evidence>
<organism evidence="6">
    <name type="scientific">freshwater metagenome</name>
    <dbReference type="NCBI Taxonomy" id="449393"/>
    <lineage>
        <taxon>unclassified sequences</taxon>
        <taxon>metagenomes</taxon>
        <taxon>ecological metagenomes</taxon>
    </lineage>
</organism>
<dbReference type="InterPro" id="IPR029069">
    <property type="entry name" value="HotDog_dom_sf"/>
</dbReference>
<protein>
    <submittedName>
        <fullName evidence="6">Unannotated protein</fullName>
    </submittedName>
</protein>
<evidence type="ECO:0000256" key="3">
    <source>
        <dbReference type="ARBA" id="ARBA00022832"/>
    </source>
</evidence>
<dbReference type="CDD" id="cd03443">
    <property type="entry name" value="PaaI_thioesterase"/>
    <property type="match status" value="1"/>
</dbReference>
<keyword evidence="3" id="KW-0276">Fatty acid metabolism</keyword>
<dbReference type="SUPFAM" id="SSF54637">
    <property type="entry name" value="Thioesterase/thiol ester dehydrase-isomerase"/>
    <property type="match status" value="1"/>
</dbReference>
<dbReference type="InterPro" id="IPR052365">
    <property type="entry name" value="THEM4/THEM5_acyl-CoA_thioest"/>
</dbReference>
<evidence type="ECO:0000313" key="5">
    <source>
        <dbReference type="EMBL" id="CAB4726743.1"/>
    </source>
</evidence>
<dbReference type="GO" id="GO:0006631">
    <property type="term" value="P:fatty acid metabolic process"/>
    <property type="evidence" value="ECO:0007669"/>
    <property type="project" value="UniProtKB-KW"/>
</dbReference>
<evidence type="ECO:0000313" key="6">
    <source>
        <dbReference type="EMBL" id="CAB4888287.1"/>
    </source>
</evidence>
<keyword evidence="1" id="KW-0963">Cytoplasm</keyword>
<sequence>MTDRDRDLEYELAAELRGLLLQLHRSDSDASVLRDAIAEIRTIRAGLATEPKPRWFDAIGTDGRAHLHDMNFNDGSLFRGRSNALSAGMSAEIVDLADGRRRVEARVVCNQLYEGPPHGVHGGYVAGLFDDVLGGTIRLVDGPSAVTGTLEVKYRKVTPLDTELHFVAWVDYTSGRRILSKATCHANGVLTAEAEALFIRVDMRALADRQADYRPRA</sequence>
<gene>
    <name evidence="5" type="ORF">UFOPK2754_00196</name>
    <name evidence="6" type="ORF">UFOPK3543_00015</name>
    <name evidence="7" type="ORF">UFOPK3967_01199</name>
</gene>
<dbReference type="Gene3D" id="3.10.129.10">
    <property type="entry name" value="Hotdog Thioesterase"/>
    <property type="match status" value="1"/>
</dbReference>